<organism evidence="2">
    <name type="scientific">Amphimedon queenslandica</name>
    <name type="common">Sponge</name>
    <dbReference type="NCBI Taxonomy" id="400682"/>
    <lineage>
        <taxon>Eukaryota</taxon>
        <taxon>Metazoa</taxon>
        <taxon>Porifera</taxon>
        <taxon>Demospongiae</taxon>
        <taxon>Heteroscleromorpha</taxon>
        <taxon>Haplosclerida</taxon>
        <taxon>Niphatidae</taxon>
        <taxon>Amphimedon</taxon>
    </lineage>
</organism>
<proteinExistence type="predicted"/>
<dbReference type="AlphaFoldDB" id="A0A1X7TKQ5"/>
<feature type="compositionally biased region" description="Polar residues" evidence="1">
    <location>
        <begin position="132"/>
        <end position="141"/>
    </location>
</feature>
<feature type="region of interest" description="Disordered" evidence="1">
    <location>
        <begin position="1"/>
        <end position="39"/>
    </location>
</feature>
<reference evidence="2" key="1">
    <citation type="submission" date="2017-05" db="UniProtKB">
        <authorList>
            <consortium name="EnsemblMetazoa"/>
        </authorList>
    </citation>
    <scope>IDENTIFICATION</scope>
</reference>
<dbReference type="EnsemblMetazoa" id="Aqu2.1.15487_001">
    <property type="protein sequence ID" value="Aqu2.1.15487_001"/>
    <property type="gene ID" value="Aqu2.1.15487"/>
</dbReference>
<sequence length="141" mass="15070">MKNNNAPPPPPHLIDPYQAPPTHGPTPSYVAPDSISDDKGVEHLAYHQLPHDSVDKILPKRKFTEQANGQDDVPLKTSKLSPPPPPDDVAVKEEVGVSSSSSAPLDVLLMPPPHLPPPSSTLLSSVKKPPLTTNQSQTGTY</sequence>
<protein>
    <submittedName>
        <fullName evidence="2">Uncharacterized protein</fullName>
    </submittedName>
</protein>
<dbReference type="OrthoDB" id="397265at2759"/>
<feature type="compositionally biased region" description="Pro residues" evidence="1">
    <location>
        <begin position="110"/>
        <end position="119"/>
    </location>
</feature>
<feature type="compositionally biased region" description="Low complexity" evidence="1">
    <location>
        <begin position="98"/>
        <end position="109"/>
    </location>
</feature>
<name>A0A1X7TKQ5_AMPQE</name>
<dbReference type="InParanoid" id="A0A1X7TKQ5"/>
<feature type="region of interest" description="Disordered" evidence="1">
    <location>
        <begin position="63"/>
        <end position="141"/>
    </location>
</feature>
<feature type="compositionally biased region" description="Pro residues" evidence="1">
    <location>
        <begin position="1"/>
        <end position="24"/>
    </location>
</feature>
<accession>A0A1X7TKQ5</accession>
<feature type="compositionally biased region" description="Low complexity" evidence="1">
    <location>
        <begin position="120"/>
        <end position="131"/>
    </location>
</feature>
<evidence type="ECO:0000256" key="1">
    <source>
        <dbReference type="SAM" id="MobiDB-lite"/>
    </source>
</evidence>
<evidence type="ECO:0000313" key="2">
    <source>
        <dbReference type="EnsemblMetazoa" id="Aqu2.1.15487_001"/>
    </source>
</evidence>